<evidence type="ECO:0000256" key="1">
    <source>
        <dbReference type="SAM" id="SignalP"/>
    </source>
</evidence>
<feature type="signal peptide" evidence="1">
    <location>
        <begin position="1"/>
        <end position="21"/>
    </location>
</feature>
<sequence length="160" mass="17911">MSALVLVAVVSLLGFPYTAHVAQSPVPDCSDGTWNFVKQEVNVLDGVPWSLGRMYTKRAPDKVLGCLTISLLWDFEYPVYQTWGTFKDHVQSLRKGQTWTPSVKGSKMEHVLRVDDKNTVLSAVLMLYDGDAEHPAIWETYRNPSAGSVSPETEFAPVWH</sequence>
<protein>
    <submittedName>
        <fullName evidence="2">Uncharacterized protein</fullName>
    </submittedName>
</protein>
<proteinExistence type="predicted"/>
<feature type="chain" id="PRO_5009583487" evidence="1">
    <location>
        <begin position="22"/>
        <end position="160"/>
    </location>
</feature>
<comment type="caution">
    <text evidence="2">The sequence shown here is derived from an EMBL/GenBank/DDBJ whole genome shotgun (WGS) entry which is preliminary data.</text>
</comment>
<gene>
    <name evidence="2" type="ORF">A3J58_01680</name>
</gene>
<name>A0A1G2KXH8_9BACT</name>
<organism evidence="2 3">
    <name type="scientific">Candidatus Sungbacteria bacterium RIFCSPHIGHO2_02_FULL_52_23</name>
    <dbReference type="NCBI Taxonomy" id="1802274"/>
    <lineage>
        <taxon>Bacteria</taxon>
        <taxon>Candidatus Sungiibacteriota</taxon>
    </lineage>
</organism>
<evidence type="ECO:0000313" key="2">
    <source>
        <dbReference type="EMBL" id="OHA04165.1"/>
    </source>
</evidence>
<reference evidence="2 3" key="1">
    <citation type="journal article" date="2016" name="Nat. Commun.">
        <title>Thousands of microbial genomes shed light on interconnected biogeochemical processes in an aquifer system.</title>
        <authorList>
            <person name="Anantharaman K."/>
            <person name="Brown C.T."/>
            <person name="Hug L.A."/>
            <person name="Sharon I."/>
            <person name="Castelle C.J."/>
            <person name="Probst A.J."/>
            <person name="Thomas B.C."/>
            <person name="Singh A."/>
            <person name="Wilkins M.J."/>
            <person name="Karaoz U."/>
            <person name="Brodie E.L."/>
            <person name="Williams K.H."/>
            <person name="Hubbard S.S."/>
            <person name="Banfield J.F."/>
        </authorList>
    </citation>
    <scope>NUCLEOTIDE SEQUENCE [LARGE SCALE GENOMIC DNA]</scope>
</reference>
<evidence type="ECO:0000313" key="3">
    <source>
        <dbReference type="Proteomes" id="UP000178510"/>
    </source>
</evidence>
<dbReference type="STRING" id="1802274.A3J58_01680"/>
<dbReference type="AlphaFoldDB" id="A0A1G2KXH8"/>
<accession>A0A1G2KXH8</accession>
<keyword evidence="1" id="KW-0732">Signal</keyword>
<dbReference type="Proteomes" id="UP000178510">
    <property type="component" value="Unassembled WGS sequence"/>
</dbReference>
<dbReference type="EMBL" id="MHQM01000011">
    <property type="protein sequence ID" value="OHA04165.1"/>
    <property type="molecule type" value="Genomic_DNA"/>
</dbReference>